<evidence type="ECO:0000256" key="12">
    <source>
        <dbReference type="ARBA" id="ARBA00023187"/>
    </source>
</evidence>
<name>A0A9W4X7U4_9ASCO</name>
<dbReference type="Pfam" id="PF01423">
    <property type="entry name" value="LSM"/>
    <property type="match status" value="1"/>
</dbReference>
<keyword evidence="17" id="KW-1185">Reference proteome</keyword>
<evidence type="ECO:0000256" key="10">
    <source>
        <dbReference type="ARBA" id="ARBA00022728"/>
    </source>
</evidence>
<keyword evidence="6" id="KW-0963">Cytoplasm</keyword>
<dbReference type="GO" id="GO:0005737">
    <property type="term" value="C:cytoplasm"/>
    <property type="evidence" value="ECO:0007669"/>
    <property type="project" value="UniProtKB-SubCell"/>
</dbReference>
<evidence type="ECO:0000256" key="3">
    <source>
        <dbReference type="ARBA" id="ARBA00005892"/>
    </source>
</evidence>
<evidence type="ECO:0000256" key="2">
    <source>
        <dbReference type="ARBA" id="ARBA00004496"/>
    </source>
</evidence>
<evidence type="ECO:0000256" key="14">
    <source>
        <dbReference type="ARBA" id="ARBA00023274"/>
    </source>
</evidence>
<evidence type="ECO:0000256" key="4">
    <source>
        <dbReference type="ARBA" id="ARBA00007927"/>
    </source>
</evidence>
<comment type="subcellular location">
    <subcellularLocation>
        <location evidence="2">Cytoplasm</location>
    </subcellularLocation>
    <subcellularLocation>
        <location evidence="1">Nucleus</location>
    </subcellularLocation>
</comment>
<keyword evidence="10" id="KW-0747">Spliceosome</keyword>
<dbReference type="GO" id="GO:0006999">
    <property type="term" value="P:nuclear pore organization"/>
    <property type="evidence" value="ECO:0007669"/>
    <property type="project" value="TreeGrafter"/>
</dbReference>
<dbReference type="InterPro" id="IPR001163">
    <property type="entry name" value="Sm_dom_euk/arc"/>
</dbReference>
<evidence type="ECO:0000256" key="8">
    <source>
        <dbReference type="ARBA" id="ARBA00022664"/>
    </source>
</evidence>
<dbReference type="GO" id="GO:0006364">
    <property type="term" value="P:rRNA processing"/>
    <property type="evidence" value="ECO:0007669"/>
    <property type="project" value="UniProtKB-KW"/>
</dbReference>
<dbReference type="InterPro" id="IPR047575">
    <property type="entry name" value="Sm"/>
</dbReference>
<evidence type="ECO:0000256" key="9">
    <source>
        <dbReference type="ARBA" id="ARBA00022694"/>
    </source>
</evidence>
<evidence type="ECO:0000256" key="1">
    <source>
        <dbReference type="ARBA" id="ARBA00004123"/>
    </source>
</evidence>
<accession>A0A9W4X7U4</accession>
<keyword evidence="8" id="KW-0507">mRNA processing</keyword>
<evidence type="ECO:0000256" key="5">
    <source>
        <dbReference type="ARBA" id="ARBA00022448"/>
    </source>
</evidence>
<dbReference type="PROSITE" id="PS52002">
    <property type="entry name" value="SM"/>
    <property type="match status" value="1"/>
</dbReference>
<comment type="similarity">
    <text evidence="3">Belongs to the NUP186/NUP192/NUP205 family.</text>
</comment>
<protein>
    <recommendedName>
        <fullName evidence="15">Sm domain-containing protein</fullName>
    </recommendedName>
</protein>
<sequence>MTLNWSSDIFQTIYDRIKINTDIDTIDFSIIKDDLVNILISPLPSSGSNQLKETVKFSNGDEVKLNQPFIELATILSTELNLEELACAELIYYSNGISYNKGTSLVDSARLNYYSRFEYILNILGYLITENRLDLITSDYKVIFDNILKSFEKIYKLLDLLNDWIDKQKITSDINNLSFINYINYAKSQLFKGHELLGAILYNFTKNYKQVITLTEYKKVLELIEKNINGDEDILIIHFIPFGMEVIQFTNQKEFYNYIINKINIDKNKITDSTTDVDLSLLKISGYEILISFVFLTQFIAWCKEQNSTDIDFRSEILTYLELLISFGVLERLLCYCAETTSDQTTFIYDFRSLLQRNIPKLKPVKFVYPNSQDLVNLNLPNVSKLVDASSLKLNPELNENLIAPFFQKFFNNFTINCAYVLTSLRDSEEDFVLSSENDLDEISQRGDLERYYLAFAYTFYNRPKLCNLFWNDEDGEVEGDILGFILWGLSNNTAPLITATFCLLLSCLTMNKSTQIYEILMNNNHHGLTIRGKSDYSKISIDSLFDSLNYYIDSIVENFENDLNSQIKNQQLQQKRNFNYYEENENNGNINEKIVIELAEDSIIFICGFFNLISSILKYSNFDIKFKIFNRFSPIIKNFLKFDNLIQGSGQVDLNKGISGSSSKFVDIPNIIISNESRNVLVNLILNYLNDVVYNSTTQDDLILRYEVWKLLDCWIYFGFKDVKYKIKTINKPFQKNLIEINQILNFTKLINSLLKINTIDVLHLQFPCDLGMDYRNFIGIWQYIEFIMIEVFANSNELKNEDEKIILQNDILEILQNNLSEIDWNFIEISPRLVRASNFKFDSLIPNVQLSFENFVKLHPSVSIMNYLFENKAFRSLFQIINNEQNEHSLISKSLNVVNLLLENQNVYINKLLPILKNKQQTTTTTTTTTTTQQQQSATASALITTTYNSLFNFIYIPKNVGTHGVSNFFEILLFNLPTVVHFALYINYPNYISEDSIKILNKLSQSKFFQRKIQYDKLLNKDRLLTTFENIDESQKVKFSFIDKFEEFEEENIMKYFILKFLINNLDSNIITVSHFLLGYQIRGDKLDLNINTNENLLLKNLLNYLVADEVDIKLSSLIMELIIKLAQDPISSFVTLHELRKFELFEKLLTKRTNVIFEFDGNLQMGYDNQFLSHESIELFFNFIQFGKLTLQYLSLEFHSSISKTKRKHYIDLLIHDEKAFLNKQPKILQFLDILNYQFQNFEIQKYEYLNNEYYVENILNNLQFEKNLKPNYDFKFKLLSEIHNDNLDEFIMKYLVVEDLNKLQLDYLHSWCQLIEIIIDEETTLPILEILQVIIPKINDYYQYNILFSEELISLSMLLFDYYKGELSKLSQLFQTCVSGVTNSNSTPNSRSYIFVLLNKFILRQYSFNFEIEDKDSDILDQLIKNNSLLLLSRSLKRTNEIMNNNGISLNYLIFELTAFKIIIYLFIKISKIKVGCLNLIQNDEIFKIITDCIFLKIDPDIGIEINLTDEKVRIGTKSKDANHYITIYEFLIPIFQLISTILISMGPKYRPSIVQTTEIMKDKKILITELVKKIMSEEEVSDSNTNPSNFLSGIIGSSVVVKLHNGIKYKGNLSTIDGYMNIVLDQCNEIINSKITREYKDVFIRGNNVLYISEA</sequence>
<dbReference type="PANTHER" id="PTHR31344:SF0">
    <property type="entry name" value="NUCLEAR PORE COMPLEX PROTEIN NUP205"/>
    <property type="match status" value="1"/>
</dbReference>
<evidence type="ECO:0000259" key="15">
    <source>
        <dbReference type="PROSITE" id="PS52002"/>
    </source>
</evidence>
<dbReference type="GO" id="GO:0005681">
    <property type="term" value="C:spliceosomal complex"/>
    <property type="evidence" value="ECO:0007669"/>
    <property type="project" value="UniProtKB-KW"/>
</dbReference>
<evidence type="ECO:0000256" key="6">
    <source>
        <dbReference type="ARBA" id="ARBA00022490"/>
    </source>
</evidence>
<dbReference type="OrthoDB" id="2019644at2759"/>
<dbReference type="GO" id="GO:0003723">
    <property type="term" value="F:RNA binding"/>
    <property type="evidence" value="ECO:0007669"/>
    <property type="project" value="UniProtKB-KW"/>
</dbReference>
<comment type="caution">
    <text evidence="16">The sequence shown here is derived from an EMBL/GenBank/DDBJ whole genome shotgun (WGS) entry which is preliminary data.</text>
</comment>
<evidence type="ECO:0000256" key="11">
    <source>
        <dbReference type="ARBA" id="ARBA00022884"/>
    </source>
</evidence>
<keyword evidence="5" id="KW-0813">Transport</keyword>
<dbReference type="FunFam" id="2.30.30.100:FF:000037">
    <property type="entry name" value="U6 snRNA-associated Sm-like protein LSm6"/>
    <property type="match status" value="1"/>
</dbReference>
<keyword evidence="13" id="KW-0539">Nucleus</keyword>
<keyword evidence="12" id="KW-0508">mRNA splicing</keyword>
<dbReference type="Gene3D" id="2.30.30.100">
    <property type="match status" value="1"/>
</dbReference>
<gene>
    <name evidence="16" type="ORF">CANVERA_P0033</name>
</gene>
<dbReference type="GO" id="GO:0008380">
    <property type="term" value="P:RNA splicing"/>
    <property type="evidence" value="ECO:0007669"/>
    <property type="project" value="UniProtKB-KW"/>
</dbReference>
<dbReference type="EMBL" id="CANTUO010000001">
    <property type="protein sequence ID" value="CAI5755517.1"/>
    <property type="molecule type" value="Genomic_DNA"/>
</dbReference>
<comment type="similarity">
    <text evidence="4">Belongs to the snRNP Sm proteins family. SmF/LSm6 subfamily.</text>
</comment>
<keyword evidence="11" id="KW-0694">RNA-binding</keyword>
<dbReference type="GO" id="GO:0017056">
    <property type="term" value="F:structural constituent of nuclear pore"/>
    <property type="evidence" value="ECO:0007669"/>
    <property type="project" value="TreeGrafter"/>
</dbReference>
<dbReference type="PANTHER" id="PTHR31344">
    <property type="entry name" value="NUCLEAR PORE COMPLEX PROTEIN NUP205"/>
    <property type="match status" value="1"/>
</dbReference>
<organism evidence="16 17">
    <name type="scientific">Candida verbasci</name>
    <dbReference type="NCBI Taxonomy" id="1227364"/>
    <lineage>
        <taxon>Eukaryota</taxon>
        <taxon>Fungi</taxon>
        <taxon>Dikarya</taxon>
        <taxon>Ascomycota</taxon>
        <taxon>Saccharomycotina</taxon>
        <taxon>Pichiomycetes</taxon>
        <taxon>Debaryomycetaceae</taxon>
        <taxon>Candida/Lodderomyces clade</taxon>
        <taxon>Candida</taxon>
    </lineage>
</organism>
<keyword evidence="7" id="KW-0698">rRNA processing</keyword>
<evidence type="ECO:0000313" key="17">
    <source>
        <dbReference type="Proteomes" id="UP001152885"/>
    </source>
</evidence>
<evidence type="ECO:0000256" key="7">
    <source>
        <dbReference type="ARBA" id="ARBA00022552"/>
    </source>
</evidence>
<evidence type="ECO:0000313" key="16">
    <source>
        <dbReference type="EMBL" id="CAI5755517.1"/>
    </source>
</evidence>
<dbReference type="GO" id="GO:0044611">
    <property type="term" value="C:nuclear pore inner ring"/>
    <property type="evidence" value="ECO:0007669"/>
    <property type="project" value="TreeGrafter"/>
</dbReference>
<proteinExistence type="inferred from homology"/>
<dbReference type="CDD" id="cd01726">
    <property type="entry name" value="LSm6"/>
    <property type="match status" value="1"/>
</dbReference>
<dbReference type="GO" id="GO:0008033">
    <property type="term" value="P:tRNA processing"/>
    <property type="evidence" value="ECO:0007669"/>
    <property type="project" value="UniProtKB-KW"/>
</dbReference>
<dbReference type="InterPro" id="IPR021827">
    <property type="entry name" value="Nup186/Nup192/Nup205"/>
</dbReference>
<dbReference type="SUPFAM" id="SSF50182">
    <property type="entry name" value="Sm-like ribonucleoproteins"/>
    <property type="match status" value="1"/>
</dbReference>
<keyword evidence="9" id="KW-0819">tRNA processing</keyword>
<dbReference type="InterPro" id="IPR010920">
    <property type="entry name" value="LSM_dom_sf"/>
</dbReference>
<dbReference type="GO" id="GO:0006397">
    <property type="term" value="P:mRNA processing"/>
    <property type="evidence" value="ECO:0007669"/>
    <property type="project" value="UniProtKB-KW"/>
</dbReference>
<reference evidence="16" key="1">
    <citation type="submission" date="2022-12" db="EMBL/GenBank/DDBJ databases">
        <authorList>
            <person name="Brejova B."/>
        </authorList>
    </citation>
    <scope>NUCLEOTIDE SEQUENCE</scope>
</reference>
<evidence type="ECO:0000256" key="13">
    <source>
        <dbReference type="ARBA" id="ARBA00023242"/>
    </source>
</evidence>
<keyword evidence="14" id="KW-0687">Ribonucleoprotein</keyword>
<dbReference type="Pfam" id="PF11894">
    <property type="entry name" value="Nup192"/>
    <property type="match status" value="2"/>
</dbReference>
<feature type="domain" description="Sm" evidence="15">
    <location>
        <begin position="1592"/>
        <end position="1661"/>
    </location>
</feature>
<dbReference type="Proteomes" id="UP001152885">
    <property type="component" value="Unassembled WGS sequence"/>
</dbReference>
<dbReference type="SMART" id="SM00651">
    <property type="entry name" value="Sm"/>
    <property type="match status" value="1"/>
</dbReference>